<keyword evidence="2 10" id="KW-0444">Lipid biosynthesis</keyword>
<accession>A0AA38M2G1</accession>
<evidence type="ECO:0000256" key="10">
    <source>
        <dbReference type="RuleBase" id="RU361115"/>
    </source>
</evidence>
<dbReference type="GO" id="GO:0019367">
    <property type="term" value="P:fatty acid elongation, saturated fatty acid"/>
    <property type="evidence" value="ECO:0007669"/>
    <property type="project" value="TreeGrafter"/>
</dbReference>
<comment type="caution">
    <text evidence="11">The sequence shown here is derived from an EMBL/GenBank/DDBJ whole genome shotgun (WGS) entry which is preliminary data.</text>
</comment>
<evidence type="ECO:0000313" key="11">
    <source>
        <dbReference type="EMBL" id="KAJ3641345.1"/>
    </source>
</evidence>
<feature type="transmembrane region" description="Helical" evidence="10">
    <location>
        <begin position="12"/>
        <end position="31"/>
    </location>
</feature>
<name>A0AA38M2G1_9CUCU</name>
<dbReference type="GO" id="GO:0005789">
    <property type="term" value="C:endoplasmic reticulum membrane"/>
    <property type="evidence" value="ECO:0007669"/>
    <property type="project" value="TreeGrafter"/>
</dbReference>
<dbReference type="EMBL" id="JALNTZ010000009">
    <property type="protein sequence ID" value="KAJ3641345.1"/>
    <property type="molecule type" value="Genomic_DNA"/>
</dbReference>
<reference evidence="11" key="1">
    <citation type="journal article" date="2023" name="G3 (Bethesda)">
        <title>Whole genome assemblies of Zophobas morio and Tenebrio molitor.</title>
        <authorList>
            <person name="Kaur S."/>
            <person name="Stinson S.A."/>
            <person name="diCenzo G.C."/>
        </authorList>
    </citation>
    <scope>NUCLEOTIDE SEQUENCE</scope>
    <source>
        <strain evidence="11">QUZm001</strain>
    </source>
</reference>
<dbReference type="GO" id="GO:0009922">
    <property type="term" value="F:fatty acid elongase activity"/>
    <property type="evidence" value="ECO:0007669"/>
    <property type="project" value="UniProtKB-EC"/>
</dbReference>
<evidence type="ECO:0000256" key="8">
    <source>
        <dbReference type="ARBA" id="ARBA00023136"/>
    </source>
</evidence>
<evidence type="ECO:0000256" key="1">
    <source>
        <dbReference type="ARBA" id="ARBA00004141"/>
    </source>
</evidence>
<dbReference type="AlphaFoldDB" id="A0AA38M2G1"/>
<dbReference type="GO" id="GO:0034626">
    <property type="term" value="P:fatty acid elongation, polyunsaturated fatty acid"/>
    <property type="evidence" value="ECO:0007669"/>
    <property type="project" value="TreeGrafter"/>
</dbReference>
<keyword evidence="5 10" id="KW-0276">Fatty acid metabolism</keyword>
<dbReference type="GO" id="GO:0042761">
    <property type="term" value="P:very long-chain fatty acid biosynthetic process"/>
    <property type="evidence" value="ECO:0007669"/>
    <property type="project" value="TreeGrafter"/>
</dbReference>
<organism evidence="11 12">
    <name type="scientific">Zophobas morio</name>
    <dbReference type="NCBI Taxonomy" id="2755281"/>
    <lineage>
        <taxon>Eukaryota</taxon>
        <taxon>Metazoa</taxon>
        <taxon>Ecdysozoa</taxon>
        <taxon>Arthropoda</taxon>
        <taxon>Hexapoda</taxon>
        <taxon>Insecta</taxon>
        <taxon>Pterygota</taxon>
        <taxon>Neoptera</taxon>
        <taxon>Endopterygota</taxon>
        <taxon>Coleoptera</taxon>
        <taxon>Polyphaga</taxon>
        <taxon>Cucujiformia</taxon>
        <taxon>Tenebrionidae</taxon>
        <taxon>Zophobas</taxon>
    </lineage>
</organism>
<sequence>MASLAQEYNYPLTGSPTQFVTILALYLLFSLKWGPNIMKNQDAFSLRTLMAVYNLAQVVLNALLCARTVKVVANVGIVCSPLNSSDSATDIEIRNIHYYYFLTKMLDILDTIFLVLRKKNSQVSLLHMHHHVIMIVTPWATFTYAPGGVLMWLVLFNTVVHVVMYFYYFLSLFDAAKAPWWKKYLTQLQIYQQVTMFVVFCIQFINWECTYPKILLVYCLSNTGLMIYLFCAFYVKNYIRKADSRTK</sequence>
<keyword evidence="8 10" id="KW-0472">Membrane</keyword>
<feature type="transmembrane region" description="Helical" evidence="10">
    <location>
        <begin position="151"/>
        <end position="170"/>
    </location>
</feature>
<evidence type="ECO:0000256" key="2">
    <source>
        <dbReference type="ARBA" id="ARBA00022516"/>
    </source>
</evidence>
<dbReference type="PANTHER" id="PTHR11157:SF21">
    <property type="entry name" value="ELONGATION OF VERY LONG CHAIN FATTY ACIDS PROTEIN"/>
    <property type="match status" value="1"/>
</dbReference>
<dbReference type="GO" id="GO:0030148">
    <property type="term" value="P:sphingolipid biosynthetic process"/>
    <property type="evidence" value="ECO:0007669"/>
    <property type="project" value="TreeGrafter"/>
</dbReference>
<keyword evidence="9 10" id="KW-0275">Fatty acid biosynthesis</keyword>
<proteinExistence type="inferred from homology"/>
<comment type="caution">
    <text evidence="10">Lacks conserved residue(s) required for the propagation of feature annotation.</text>
</comment>
<dbReference type="PANTHER" id="PTHR11157">
    <property type="entry name" value="FATTY ACID ACYL TRANSFERASE-RELATED"/>
    <property type="match status" value="1"/>
</dbReference>
<dbReference type="EC" id="2.3.1.199" evidence="10"/>
<keyword evidence="12" id="KW-1185">Reference proteome</keyword>
<comment type="similarity">
    <text evidence="10">Belongs to the ELO family.</text>
</comment>
<keyword evidence="7 10" id="KW-0443">Lipid metabolism</keyword>
<feature type="transmembrane region" description="Helical" evidence="10">
    <location>
        <begin position="213"/>
        <end position="235"/>
    </location>
</feature>
<feature type="transmembrane region" description="Helical" evidence="10">
    <location>
        <begin position="190"/>
        <end position="207"/>
    </location>
</feature>
<gene>
    <name evidence="11" type="ORF">Zmor_027857</name>
</gene>
<keyword evidence="6 10" id="KW-1133">Transmembrane helix</keyword>
<dbReference type="GO" id="GO:0034625">
    <property type="term" value="P:fatty acid elongation, monounsaturated fatty acid"/>
    <property type="evidence" value="ECO:0007669"/>
    <property type="project" value="TreeGrafter"/>
</dbReference>
<keyword evidence="4 10" id="KW-0812">Transmembrane</keyword>
<comment type="catalytic activity">
    <reaction evidence="10">
        <text>a very-long-chain acyl-CoA + malonyl-CoA + H(+) = a very-long-chain 3-oxoacyl-CoA + CO2 + CoA</text>
        <dbReference type="Rhea" id="RHEA:32727"/>
        <dbReference type="ChEBI" id="CHEBI:15378"/>
        <dbReference type="ChEBI" id="CHEBI:16526"/>
        <dbReference type="ChEBI" id="CHEBI:57287"/>
        <dbReference type="ChEBI" id="CHEBI:57384"/>
        <dbReference type="ChEBI" id="CHEBI:90725"/>
        <dbReference type="ChEBI" id="CHEBI:90736"/>
        <dbReference type="EC" id="2.3.1.199"/>
    </reaction>
</comment>
<evidence type="ECO:0000256" key="6">
    <source>
        <dbReference type="ARBA" id="ARBA00022989"/>
    </source>
</evidence>
<comment type="subcellular location">
    <subcellularLocation>
        <location evidence="1">Membrane</location>
        <topology evidence="1">Multi-pass membrane protein</topology>
    </subcellularLocation>
</comment>
<dbReference type="Pfam" id="PF01151">
    <property type="entry name" value="ELO"/>
    <property type="match status" value="1"/>
</dbReference>
<dbReference type="InterPro" id="IPR002076">
    <property type="entry name" value="ELO_fam"/>
</dbReference>
<protein>
    <recommendedName>
        <fullName evidence="10">Elongation of very long chain fatty acids protein</fullName>
        <ecNumber evidence="10">2.3.1.199</ecNumber>
    </recommendedName>
    <alternativeName>
        <fullName evidence="10">Very-long-chain 3-oxoacyl-CoA synthase</fullName>
    </alternativeName>
</protein>
<dbReference type="Proteomes" id="UP001168821">
    <property type="component" value="Unassembled WGS sequence"/>
</dbReference>
<keyword evidence="3 10" id="KW-0808">Transferase</keyword>
<evidence type="ECO:0000256" key="4">
    <source>
        <dbReference type="ARBA" id="ARBA00022692"/>
    </source>
</evidence>
<evidence type="ECO:0000256" key="9">
    <source>
        <dbReference type="ARBA" id="ARBA00023160"/>
    </source>
</evidence>
<evidence type="ECO:0000256" key="5">
    <source>
        <dbReference type="ARBA" id="ARBA00022832"/>
    </source>
</evidence>
<evidence type="ECO:0000313" key="12">
    <source>
        <dbReference type="Proteomes" id="UP001168821"/>
    </source>
</evidence>
<evidence type="ECO:0000256" key="7">
    <source>
        <dbReference type="ARBA" id="ARBA00023098"/>
    </source>
</evidence>
<evidence type="ECO:0000256" key="3">
    <source>
        <dbReference type="ARBA" id="ARBA00022679"/>
    </source>
</evidence>